<dbReference type="InParanoid" id="A0A2K3CRF7"/>
<evidence type="ECO:0000256" key="4">
    <source>
        <dbReference type="ARBA" id="ARBA00022670"/>
    </source>
</evidence>
<feature type="region of interest" description="Disordered" evidence="9">
    <location>
        <begin position="1"/>
        <end position="38"/>
    </location>
</feature>
<dbReference type="GeneID" id="5725162"/>
<dbReference type="OrthoDB" id="10031169at2759"/>
<name>A0A2K3CRF7_CHLRE</name>
<dbReference type="ExpressionAtlas" id="A0A2K3CRF7">
    <property type="expression patterns" value="baseline"/>
</dbReference>
<feature type="domain" description="Peptidase M1 alanyl aminopeptidase C-terminal" evidence="12">
    <location>
        <begin position="590"/>
        <end position="948"/>
    </location>
</feature>
<dbReference type="FunFam" id="2.60.40.1840:FF:000001">
    <property type="entry name" value="Aminopeptidase N"/>
    <property type="match status" value="1"/>
</dbReference>
<keyword evidence="5" id="KW-0479">Metal-binding</keyword>
<evidence type="ECO:0000256" key="2">
    <source>
        <dbReference type="ARBA" id="ARBA00010136"/>
    </source>
</evidence>
<dbReference type="NCBIfam" id="TIGR02414">
    <property type="entry name" value="pepN_proteo"/>
    <property type="match status" value="1"/>
</dbReference>
<reference evidence="14 15" key="1">
    <citation type="journal article" date="2007" name="Science">
        <title>The Chlamydomonas genome reveals the evolution of key animal and plant functions.</title>
        <authorList>
            <person name="Merchant S.S."/>
            <person name="Prochnik S.E."/>
            <person name="Vallon O."/>
            <person name="Harris E.H."/>
            <person name="Karpowicz S.J."/>
            <person name="Witman G.B."/>
            <person name="Terry A."/>
            <person name="Salamov A."/>
            <person name="Fritz-Laylin L.K."/>
            <person name="Marechal-Drouard L."/>
            <person name="Marshall W.F."/>
            <person name="Qu L.H."/>
            <person name="Nelson D.R."/>
            <person name="Sanderfoot A.A."/>
            <person name="Spalding M.H."/>
            <person name="Kapitonov V.V."/>
            <person name="Ren Q."/>
            <person name="Ferris P."/>
            <person name="Lindquist E."/>
            <person name="Shapiro H."/>
            <person name="Lucas S.M."/>
            <person name="Grimwood J."/>
            <person name="Schmutz J."/>
            <person name="Cardol P."/>
            <person name="Cerutti H."/>
            <person name="Chanfreau G."/>
            <person name="Chen C.L."/>
            <person name="Cognat V."/>
            <person name="Croft M.T."/>
            <person name="Dent R."/>
            <person name="Dutcher S."/>
            <person name="Fernandez E."/>
            <person name="Fukuzawa H."/>
            <person name="Gonzalez-Ballester D."/>
            <person name="Gonzalez-Halphen D."/>
            <person name="Hallmann A."/>
            <person name="Hanikenne M."/>
            <person name="Hippler M."/>
            <person name="Inwood W."/>
            <person name="Jabbari K."/>
            <person name="Kalanon M."/>
            <person name="Kuras R."/>
            <person name="Lefebvre P.A."/>
            <person name="Lemaire S.D."/>
            <person name="Lobanov A.V."/>
            <person name="Lohr M."/>
            <person name="Manuell A."/>
            <person name="Meier I."/>
            <person name="Mets L."/>
            <person name="Mittag M."/>
            <person name="Mittelmeier T."/>
            <person name="Moroney J.V."/>
            <person name="Moseley J."/>
            <person name="Napoli C."/>
            <person name="Nedelcu A.M."/>
            <person name="Niyogi K."/>
            <person name="Novoselov S.V."/>
            <person name="Paulsen I.T."/>
            <person name="Pazour G."/>
            <person name="Purton S."/>
            <person name="Ral J.P."/>
            <person name="Riano-Pachon D.M."/>
            <person name="Riekhof W."/>
            <person name="Rymarquis L."/>
            <person name="Schroda M."/>
            <person name="Stern D."/>
            <person name="Umen J."/>
            <person name="Willows R."/>
            <person name="Wilson N."/>
            <person name="Zimmer S.L."/>
            <person name="Allmer J."/>
            <person name="Balk J."/>
            <person name="Bisova K."/>
            <person name="Chen C.J."/>
            <person name="Elias M."/>
            <person name="Gendler K."/>
            <person name="Hauser C."/>
            <person name="Lamb M.R."/>
            <person name="Ledford H."/>
            <person name="Long J.C."/>
            <person name="Minagawa J."/>
            <person name="Page M.D."/>
            <person name="Pan J."/>
            <person name="Pootakham W."/>
            <person name="Roje S."/>
            <person name="Rose A."/>
            <person name="Stahlberg E."/>
            <person name="Terauchi A.M."/>
            <person name="Yang P."/>
            <person name="Ball S."/>
            <person name="Bowler C."/>
            <person name="Dieckmann C.L."/>
            <person name="Gladyshev V.N."/>
            <person name="Green P."/>
            <person name="Jorgensen R."/>
            <person name="Mayfield S."/>
            <person name="Mueller-Roeber B."/>
            <person name="Rajamani S."/>
            <person name="Sayre R.T."/>
            <person name="Brokstein P."/>
            <person name="Dubchak I."/>
            <person name="Goodstein D."/>
            <person name="Hornick L."/>
            <person name="Huang Y.W."/>
            <person name="Jhaveri J."/>
            <person name="Luo Y."/>
            <person name="Martinez D."/>
            <person name="Ngau W.C."/>
            <person name="Otillar B."/>
            <person name="Poliakov A."/>
            <person name="Porter A."/>
            <person name="Szajkowski L."/>
            <person name="Werner G."/>
            <person name="Zhou K."/>
            <person name="Grigoriev I.V."/>
            <person name="Rokhsar D.S."/>
            <person name="Grossman A.R."/>
        </authorList>
    </citation>
    <scope>NUCLEOTIDE SEQUENCE [LARGE SCALE GENOMIC DNA]</scope>
    <source>
        <strain evidence="15">CC-503</strain>
    </source>
</reference>
<dbReference type="Pfam" id="PF01433">
    <property type="entry name" value="Peptidase_M1"/>
    <property type="match status" value="1"/>
</dbReference>
<evidence type="ECO:0000256" key="1">
    <source>
        <dbReference type="ARBA" id="ARBA00001947"/>
    </source>
</evidence>
<keyword evidence="4" id="KW-0645">Protease</keyword>
<keyword evidence="7" id="KW-0862">Zinc</keyword>
<dbReference type="PANTHER" id="PTHR46322:SF1">
    <property type="entry name" value="PUROMYCIN-SENSITIVE AMINOPEPTIDASE"/>
    <property type="match status" value="1"/>
</dbReference>
<comment type="similarity">
    <text evidence="2">Belongs to the peptidase M1 family.</text>
</comment>
<keyword evidence="8" id="KW-0482">Metalloprotease</keyword>
<dbReference type="Gene3D" id="2.60.40.1730">
    <property type="entry name" value="tricorn interacting facor f3 domain"/>
    <property type="match status" value="1"/>
</dbReference>
<comment type="cofactor">
    <cofactor evidence="1">
        <name>Zn(2+)</name>
        <dbReference type="ChEBI" id="CHEBI:29105"/>
    </cofactor>
</comment>
<dbReference type="SUPFAM" id="SSF63737">
    <property type="entry name" value="Leukotriene A4 hydrolase N-terminal domain"/>
    <property type="match status" value="1"/>
</dbReference>
<evidence type="ECO:0000313" key="15">
    <source>
        <dbReference type="Proteomes" id="UP000006906"/>
    </source>
</evidence>
<keyword evidence="15" id="KW-1185">Reference proteome</keyword>
<dbReference type="CDD" id="cd09600">
    <property type="entry name" value="M1_APN"/>
    <property type="match status" value="1"/>
</dbReference>
<dbReference type="PaxDb" id="3055-EDO98513"/>
<dbReference type="InterPro" id="IPR001930">
    <property type="entry name" value="Peptidase_M1"/>
</dbReference>
<evidence type="ECO:0000256" key="7">
    <source>
        <dbReference type="ARBA" id="ARBA00022833"/>
    </source>
</evidence>
<dbReference type="FunFam" id="1.10.390.10:FF:000002">
    <property type="entry name" value="Aminopeptidase N"/>
    <property type="match status" value="1"/>
</dbReference>
<dbReference type="InterPro" id="IPR027268">
    <property type="entry name" value="Peptidase_M4/M1_CTD_sf"/>
</dbReference>
<dbReference type="Gramene" id="PNW70864">
    <property type="protein sequence ID" value="PNW70864"/>
    <property type="gene ID" value="CHLRE_17g736650v5"/>
</dbReference>
<evidence type="ECO:0000259" key="10">
    <source>
        <dbReference type="Pfam" id="PF01433"/>
    </source>
</evidence>
<dbReference type="InterPro" id="IPR037144">
    <property type="entry name" value="Peptidase_M1_pepN_C_sf"/>
</dbReference>
<accession>A0A2K3CRF7</accession>
<evidence type="ECO:0000256" key="3">
    <source>
        <dbReference type="ARBA" id="ARBA00022438"/>
    </source>
</evidence>
<evidence type="ECO:0000256" key="8">
    <source>
        <dbReference type="ARBA" id="ARBA00023049"/>
    </source>
</evidence>
<dbReference type="Gene3D" id="3.30.2010.30">
    <property type="match status" value="1"/>
</dbReference>
<evidence type="ECO:0000259" key="12">
    <source>
        <dbReference type="Pfam" id="PF17432"/>
    </source>
</evidence>
<dbReference type="PANTHER" id="PTHR46322">
    <property type="entry name" value="PUROMYCIN-SENSITIVE AMINOPEPTIDASE"/>
    <property type="match status" value="1"/>
</dbReference>
<dbReference type="Pfam" id="PF17900">
    <property type="entry name" value="Peptidase_M1_N"/>
    <property type="match status" value="1"/>
</dbReference>
<protein>
    <recommendedName>
        <fullName evidence="16">Aminopeptidase N</fullName>
    </recommendedName>
</protein>
<dbReference type="EMBL" id="CM008978">
    <property type="protein sequence ID" value="PNW70864.1"/>
    <property type="molecule type" value="Genomic_DNA"/>
</dbReference>
<evidence type="ECO:0000259" key="11">
    <source>
        <dbReference type="Pfam" id="PF11940"/>
    </source>
</evidence>
<evidence type="ECO:0000313" key="14">
    <source>
        <dbReference type="EMBL" id="PNW70864.1"/>
    </source>
</evidence>
<gene>
    <name evidence="14" type="ORF">CHLRE_17g736650v5</name>
</gene>
<feature type="domain" description="Peptidase M1 membrane alanine aminopeptidase" evidence="10">
    <location>
        <begin position="259"/>
        <end position="469"/>
    </location>
</feature>
<dbReference type="Pfam" id="PF17432">
    <property type="entry name" value="DUF3458_C"/>
    <property type="match status" value="1"/>
</dbReference>
<dbReference type="KEGG" id="cre:CHLRE_17g736650v5"/>
<feature type="domain" description="Peptidase M1 alanyl aminopeptidase Ig-like fold" evidence="11">
    <location>
        <begin position="477"/>
        <end position="585"/>
    </location>
</feature>
<dbReference type="GO" id="GO:0008237">
    <property type="term" value="F:metallopeptidase activity"/>
    <property type="evidence" value="ECO:0007669"/>
    <property type="project" value="UniProtKB-KW"/>
</dbReference>
<dbReference type="InterPro" id="IPR024601">
    <property type="entry name" value="Peptidase_M1_pepN_C"/>
</dbReference>
<dbReference type="Gene3D" id="1.10.390.10">
    <property type="entry name" value="Neutral Protease Domain 2"/>
    <property type="match status" value="1"/>
</dbReference>
<dbReference type="Gene3D" id="2.60.40.1840">
    <property type="match status" value="1"/>
</dbReference>
<dbReference type="InterPro" id="IPR042097">
    <property type="entry name" value="Aminopeptidase_N-like_N_sf"/>
</dbReference>
<dbReference type="Pfam" id="PF11940">
    <property type="entry name" value="DUF3458"/>
    <property type="match status" value="1"/>
</dbReference>
<dbReference type="InterPro" id="IPR014782">
    <property type="entry name" value="Peptidase_M1_dom"/>
</dbReference>
<sequence>MAAPANDAEEISEAEEEEHKLPPHPTTPQQKSRKDYAPPPYLIANVDLDFDLREEACTVTSRLTVTPNYGQLPAGAAPPPLVLDGRKDVKLVSVAVAGRKLEAGEYQLTDKTLTLSGLPEGEFGVEVVTELKPQDNTLLEGLYKSSGNYSTQCEAEGFRGITYFLDRPDVMAKYTTRIEADAAAYPVLLGNGNLKETGQADGGRHYAVWVDPYPKPCYLFALVAGKLAMKERHFTTCSGRDVTLRIFVQERNLGKADQALESLIHAMKWDEDTYGLEYDLDLFNIVAVDDFNMGAMENKSLNIFNSSRVLASPATATDLDYSRLEGVVGHEYFHNWTGNRVTCRDWFQLTLKEGLTRYRDQEFTSDMNSRAVKRIEDVMLLRASQFTEDGGPMAHPVRPDSYIKMDNFYTLTVYNKGAEVVRLYETLLGKAGFRKGMDLYFQRHDGQAVTCDDFRAAMADANGVNLDSLGVWYGQAGTPHLHVRTAYDGISQTYTLTCRQRTPPTPGQPDKRPVLIPIRLGLLGPDGSDLPLRLRHKDGSVEDLGTTGVLRFETAEASFTFVEVGPAEPVPSLLRGFSAPVKLEVEGQTDEHLYFLLAHDSDPFNRWESGQRLARKLLMRMYHAAAAAAPAANSADGGHEAAAANGLQGDELRARVELACAAFGGVPDSLVEAYRAVVTDPALDGSFKAMAMSLPTLNELMEGVEGGADPPLLHACRLALSRALAGVLRPELQAAVKDNSDPPEQPYRYAADACARRALKNRALALLSTLEDPAITAELLRRFREATNMTDEIAALGCLVELSGPEREAALTAFYDKFTHDPLVLLKWLGLQAGSNAPGNLERVRALTSHPAFNISNPNNCYALLLGFSHSPAHFHAADGSGYAFLADAVLKVDGINHQVAARLVAPFSSWRRYDPPRQALMKAQLQRILEAPRLSENVFEIASKSLKAA</sequence>
<dbReference type="RefSeq" id="XP_042915018.1">
    <property type="nucleotide sequence ID" value="XM_043072559.1"/>
</dbReference>
<keyword evidence="3" id="KW-0031">Aminopeptidase</keyword>
<dbReference type="SUPFAM" id="SSF55486">
    <property type="entry name" value="Metalloproteases ('zincins'), catalytic domain"/>
    <property type="match status" value="1"/>
</dbReference>
<keyword evidence="6" id="KW-0378">Hydrolase</keyword>
<evidence type="ECO:0000259" key="13">
    <source>
        <dbReference type="Pfam" id="PF17900"/>
    </source>
</evidence>
<evidence type="ECO:0000256" key="9">
    <source>
        <dbReference type="SAM" id="MobiDB-lite"/>
    </source>
</evidence>
<dbReference type="FunCoup" id="A0A2K3CRF7">
    <property type="interactions" value="447"/>
</dbReference>
<dbReference type="Gene3D" id="1.25.50.10">
    <property type="entry name" value="Peptidase M1, alanyl aminopeptidase, C-terminal domain"/>
    <property type="match status" value="1"/>
</dbReference>
<evidence type="ECO:0008006" key="16">
    <source>
        <dbReference type="Google" id="ProtNLM"/>
    </source>
</evidence>
<dbReference type="GO" id="GO:0004177">
    <property type="term" value="F:aminopeptidase activity"/>
    <property type="evidence" value="ECO:0007669"/>
    <property type="project" value="UniProtKB-KW"/>
</dbReference>
<feature type="domain" description="Aminopeptidase N-like N-terminal" evidence="13">
    <location>
        <begin position="121"/>
        <end position="219"/>
    </location>
</feature>
<dbReference type="STRING" id="3055.A0A2K3CRF7"/>
<dbReference type="InterPro" id="IPR038438">
    <property type="entry name" value="PepN_Ig-like_sf"/>
</dbReference>
<proteinExistence type="inferred from homology"/>
<dbReference type="GO" id="GO:0006508">
    <property type="term" value="P:proteolysis"/>
    <property type="evidence" value="ECO:0007669"/>
    <property type="project" value="UniProtKB-KW"/>
</dbReference>
<dbReference type="InterPro" id="IPR035414">
    <property type="entry name" value="Peptidase_M1_pepN_Ig-like"/>
</dbReference>
<dbReference type="InterPro" id="IPR045357">
    <property type="entry name" value="Aminopeptidase_N-like_N"/>
</dbReference>
<feature type="compositionally biased region" description="Acidic residues" evidence="9">
    <location>
        <begin position="7"/>
        <end position="16"/>
    </location>
</feature>
<evidence type="ECO:0000256" key="5">
    <source>
        <dbReference type="ARBA" id="ARBA00022723"/>
    </source>
</evidence>
<dbReference type="GO" id="GO:0008270">
    <property type="term" value="F:zinc ion binding"/>
    <property type="evidence" value="ECO:0007669"/>
    <property type="project" value="InterPro"/>
</dbReference>
<dbReference type="FunFam" id="2.60.40.1730:FF:000005">
    <property type="entry name" value="Aminopeptidase N"/>
    <property type="match status" value="1"/>
</dbReference>
<dbReference type="AlphaFoldDB" id="A0A2K3CRF7"/>
<dbReference type="FunFam" id="3.30.2010.30:FF:000002">
    <property type="entry name" value="Putative aminopeptidase N"/>
    <property type="match status" value="1"/>
</dbReference>
<dbReference type="Proteomes" id="UP000006906">
    <property type="component" value="Chromosome 17"/>
</dbReference>
<organism evidence="14 15">
    <name type="scientific">Chlamydomonas reinhardtii</name>
    <name type="common">Chlamydomonas smithii</name>
    <dbReference type="NCBI Taxonomy" id="3055"/>
    <lineage>
        <taxon>Eukaryota</taxon>
        <taxon>Viridiplantae</taxon>
        <taxon>Chlorophyta</taxon>
        <taxon>core chlorophytes</taxon>
        <taxon>Chlorophyceae</taxon>
        <taxon>CS clade</taxon>
        <taxon>Chlamydomonadales</taxon>
        <taxon>Chlamydomonadaceae</taxon>
        <taxon>Chlamydomonas</taxon>
    </lineage>
</organism>
<dbReference type="InterPro" id="IPR012779">
    <property type="entry name" value="Peptidase_M1_pepN"/>
</dbReference>
<dbReference type="OMA" id="FKRWYSQ"/>
<dbReference type="PRINTS" id="PR00756">
    <property type="entry name" value="ALADIPTASE"/>
</dbReference>
<evidence type="ECO:0000256" key="6">
    <source>
        <dbReference type="ARBA" id="ARBA00022801"/>
    </source>
</evidence>